<keyword evidence="2" id="KW-0489">Methyltransferase</keyword>
<comment type="caution">
    <text evidence="2">The sequence shown here is derived from an EMBL/GenBank/DDBJ whole genome shotgun (WGS) entry which is preliminary data.</text>
</comment>
<dbReference type="Pfam" id="PF08241">
    <property type="entry name" value="Methyltransf_11"/>
    <property type="match status" value="1"/>
</dbReference>
<reference evidence="2 3" key="1">
    <citation type="submission" date="2019-04" db="EMBL/GenBank/DDBJ databases">
        <title>Draft genome sequence of Pseudomonas sp. M7D1 isolated from rhizosphere of plant the flowery desert.</title>
        <authorList>
            <person name="Poblete-Morales M."/>
            <person name="Plaza N."/>
            <person name="Corsini G."/>
            <person name="Silva E."/>
        </authorList>
    </citation>
    <scope>NUCLEOTIDE SEQUENCE [LARGE SCALE GENOMIC DNA]</scope>
    <source>
        <strain evidence="2 3">M7D1</strain>
    </source>
</reference>
<keyword evidence="2" id="KW-0808">Transferase</keyword>
<proteinExistence type="predicted"/>
<feature type="domain" description="Methyltransferase type 11" evidence="1">
    <location>
        <begin position="32"/>
        <end position="123"/>
    </location>
</feature>
<dbReference type="InterPro" id="IPR029063">
    <property type="entry name" value="SAM-dependent_MTases_sf"/>
</dbReference>
<dbReference type="InterPro" id="IPR013216">
    <property type="entry name" value="Methyltransf_11"/>
</dbReference>
<dbReference type="GO" id="GO:0008757">
    <property type="term" value="F:S-adenosylmethionine-dependent methyltransferase activity"/>
    <property type="evidence" value="ECO:0007669"/>
    <property type="project" value="InterPro"/>
</dbReference>
<name>A0AAQ2DDZ1_9PSED</name>
<evidence type="ECO:0000259" key="1">
    <source>
        <dbReference type="Pfam" id="PF08241"/>
    </source>
</evidence>
<dbReference type="Proteomes" id="UP000310574">
    <property type="component" value="Unassembled WGS sequence"/>
</dbReference>
<dbReference type="Gene3D" id="3.40.50.150">
    <property type="entry name" value="Vaccinia Virus protein VP39"/>
    <property type="match status" value="1"/>
</dbReference>
<dbReference type="SUPFAM" id="SSF53335">
    <property type="entry name" value="S-adenosyl-L-methionine-dependent methyltransferases"/>
    <property type="match status" value="1"/>
</dbReference>
<gene>
    <name evidence="2" type="ORF">E5170_13370</name>
</gene>
<organism evidence="2 3">
    <name type="scientific">Pseudomonas atacamensis</name>
    <dbReference type="NCBI Taxonomy" id="2565368"/>
    <lineage>
        <taxon>Bacteria</taxon>
        <taxon>Pseudomonadati</taxon>
        <taxon>Pseudomonadota</taxon>
        <taxon>Gammaproteobacteria</taxon>
        <taxon>Pseudomonadales</taxon>
        <taxon>Pseudomonadaceae</taxon>
        <taxon>Pseudomonas</taxon>
    </lineage>
</organism>
<dbReference type="RefSeq" id="WP_136492969.1">
    <property type="nucleotide sequence ID" value="NZ_CP077081.1"/>
</dbReference>
<evidence type="ECO:0000313" key="2">
    <source>
        <dbReference type="EMBL" id="THF32630.1"/>
    </source>
</evidence>
<dbReference type="GO" id="GO:0032259">
    <property type="term" value="P:methylation"/>
    <property type="evidence" value="ECO:0007669"/>
    <property type="project" value="UniProtKB-KW"/>
</dbReference>
<sequence>MNTIIDEGVVWCDREELHSKAASFIRPVSTVLDIGCGIRPQQYITPEQLICVEPHPEYVELLKENLKDSSSVIIPLDAIQALAGMPDRSIDSIFLIDVIEHMEKEVGAQVLLECERVARQQVIIFTPLGFMPQEVHAGAVDGWNLHGGEWQDHKSGWYPEEFPGWDIIGCKHLHLQDYLGQDIDPPYGGFYAIKNINKVANHFNDVYSNDIIASRVAHLDWLHDNFPLLSEKVVGRDINASYLKCGLAACQRTTELFIELGATESREVILSKAAHEKSEAMLLETRKHNERIKAFADEFARLDGFAFSRSEFDSRAAALDAYAHELDGRASEFEAKCSEFSAKESELVARESLLASRDAELSKREELLNALDKEINNNLCGKISRSIRALFK</sequence>
<dbReference type="EMBL" id="SSBS01000003">
    <property type="protein sequence ID" value="THF32630.1"/>
    <property type="molecule type" value="Genomic_DNA"/>
</dbReference>
<dbReference type="AlphaFoldDB" id="A0AAQ2DDZ1"/>
<protein>
    <submittedName>
        <fullName evidence="2">Methyltransferase domain-containing protein</fullName>
    </submittedName>
</protein>
<accession>A0AAQ2DDZ1</accession>
<evidence type="ECO:0000313" key="3">
    <source>
        <dbReference type="Proteomes" id="UP000310574"/>
    </source>
</evidence>